<proteinExistence type="inferred from homology"/>
<dbReference type="Pfam" id="PF06429">
    <property type="entry name" value="Flg_bbr_C"/>
    <property type="match status" value="1"/>
</dbReference>
<feature type="domain" description="Flagellar basal-body/hook protein C-terminal" evidence="6">
    <location>
        <begin position="346"/>
        <end position="390"/>
    </location>
</feature>
<keyword evidence="8" id="KW-0282">Flagellum</keyword>
<dbReference type="RefSeq" id="WP_214346047.1">
    <property type="nucleotide sequence ID" value="NZ_JAHBOH010000001.1"/>
</dbReference>
<dbReference type="EMBL" id="JAHBOH010000001">
    <property type="protein sequence ID" value="MBT0993071.1"/>
    <property type="molecule type" value="Genomic_DNA"/>
</dbReference>
<evidence type="ECO:0000256" key="3">
    <source>
        <dbReference type="ARBA" id="ARBA00023143"/>
    </source>
</evidence>
<keyword evidence="8" id="KW-0966">Cell projection</keyword>
<accession>A0ABS5TV89</accession>
<dbReference type="NCBIfam" id="TIGR03506">
    <property type="entry name" value="FlgEFG_subfam"/>
    <property type="match status" value="1"/>
</dbReference>
<evidence type="ECO:0000259" key="7">
    <source>
        <dbReference type="Pfam" id="PF22692"/>
    </source>
</evidence>
<reference evidence="8 9" key="1">
    <citation type="submission" date="2021-05" db="EMBL/GenBank/DDBJ databases">
        <title>Description of Cellulomonas sp. DKR-3 sp. nov.</title>
        <authorList>
            <person name="Dahal R.H."/>
            <person name="Chaudhary D.K."/>
        </authorList>
    </citation>
    <scope>NUCLEOTIDE SEQUENCE [LARGE SCALE GENOMIC DNA]</scope>
    <source>
        <strain evidence="8 9">DKR-3</strain>
    </source>
</reference>
<organism evidence="8 9">
    <name type="scientific">Cellulomonas fulva</name>
    <dbReference type="NCBI Taxonomy" id="2835530"/>
    <lineage>
        <taxon>Bacteria</taxon>
        <taxon>Bacillati</taxon>
        <taxon>Actinomycetota</taxon>
        <taxon>Actinomycetes</taxon>
        <taxon>Micrococcales</taxon>
        <taxon>Cellulomonadaceae</taxon>
        <taxon>Cellulomonas</taxon>
    </lineage>
</organism>
<comment type="function">
    <text evidence="4">A flexible structure which links the flagellar filament to the drive apparatus in the basal body.</text>
</comment>
<dbReference type="InterPro" id="IPR037925">
    <property type="entry name" value="FlgE/F/G-like"/>
</dbReference>
<dbReference type="InterPro" id="IPR010930">
    <property type="entry name" value="Flg_bb/hook_C_dom"/>
</dbReference>
<dbReference type="PANTHER" id="PTHR30435">
    <property type="entry name" value="FLAGELLAR PROTEIN"/>
    <property type="match status" value="1"/>
</dbReference>
<dbReference type="Gene3D" id="2.60.98.20">
    <property type="entry name" value="Flagellar hook protein FlgE"/>
    <property type="match status" value="1"/>
</dbReference>
<keyword evidence="8" id="KW-0969">Cilium</keyword>
<protein>
    <recommendedName>
        <fullName evidence="4">Flagellar hook protein FlgE</fullName>
    </recommendedName>
</protein>
<evidence type="ECO:0000313" key="8">
    <source>
        <dbReference type="EMBL" id="MBT0993071.1"/>
    </source>
</evidence>
<evidence type="ECO:0000256" key="1">
    <source>
        <dbReference type="ARBA" id="ARBA00004117"/>
    </source>
</evidence>
<evidence type="ECO:0000256" key="4">
    <source>
        <dbReference type="RuleBase" id="RU362116"/>
    </source>
</evidence>
<dbReference type="SUPFAM" id="SSF117143">
    <property type="entry name" value="Flagellar hook protein flgE"/>
    <property type="match status" value="1"/>
</dbReference>
<dbReference type="InterPro" id="IPR020013">
    <property type="entry name" value="Flagellar_FlgE/F/G"/>
</dbReference>
<keyword evidence="3 4" id="KW-0975">Bacterial flagellum</keyword>
<dbReference type="Proteomes" id="UP000722125">
    <property type="component" value="Unassembled WGS sequence"/>
</dbReference>
<gene>
    <name evidence="8" type="ORF">KIN34_02030</name>
</gene>
<sequence length="392" mass="39626">MLRSLFSGISGLRSHQTMLDVTGNNIANVNTTGFKSSQVQFQDTLSQMLMGAGGAQAGVGGTNPAQIGLGVRVAGVTTNFTQGASQMTGRSTDMMIQGDGFFVVRKGNESYYTRAGSFDFDATGNMVLPGEGALVQGWMAVDGVIDTNGPITDLKVPSGTVMAAVESTAATYAGNLDSAAADGTVLNRTIDLYSSTGEARTLTLTFTKSSTGWAVAASDGSSSVASAAMTFDADGALTSPTSLTVGGVAVDLSTLTGFSGLDTVKATKQDGQAAGTLQSFSLGADGTITGAFSNGLKQVVGRIAIGGFTNPAGLEKAGGSLFRTTVNSGDASIGTAGTGGRGSLAGGALEMSNVDLSSEFTSLIVAQRGFQANSRVITTSDEVLQELVNLKR</sequence>
<dbReference type="InterPro" id="IPR001444">
    <property type="entry name" value="Flag_bb_rod_N"/>
</dbReference>
<evidence type="ECO:0000259" key="5">
    <source>
        <dbReference type="Pfam" id="PF00460"/>
    </source>
</evidence>
<evidence type="ECO:0000256" key="2">
    <source>
        <dbReference type="ARBA" id="ARBA00009677"/>
    </source>
</evidence>
<evidence type="ECO:0000259" key="6">
    <source>
        <dbReference type="Pfam" id="PF06429"/>
    </source>
</evidence>
<dbReference type="InterPro" id="IPR037058">
    <property type="entry name" value="Falgellar_hook_FlgE_sf"/>
</dbReference>
<feature type="domain" description="Flagellar basal body rod protein N-terminal" evidence="5">
    <location>
        <begin position="8"/>
        <end position="35"/>
    </location>
</feature>
<dbReference type="Pfam" id="PF22692">
    <property type="entry name" value="LlgE_F_G_D1"/>
    <property type="match status" value="1"/>
</dbReference>
<comment type="similarity">
    <text evidence="2 4">Belongs to the flagella basal body rod proteins family.</text>
</comment>
<dbReference type="InterPro" id="IPR053967">
    <property type="entry name" value="LlgE_F_G-like_D1"/>
</dbReference>
<name>A0ABS5TV89_9CELL</name>
<dbReference type="PANTHER" id="PTHR30435:SF1">
    <property type="entry name" value="FLAGELLAR HOOK PROTEIN FLGE"/>
    <property type="match status" value="1"/>
</dbReference>
<keyword evidence="9" id="KW-1185">Reference proteome</keyword>
<comment type="caution">
    <text evidence="8">The sequence shown here is derived from an EMBL/GenBank/DDBJ whole genome shotgun (WGS) entry which is preliminary data.</text>
</comment>
<dbReference type="Pfam" id="PF00460">
    <property type="entry name" value="Flg_bb_rod"/>
    <property type="match status" value="1"/>
</dbReference>
<evidence type="ECO:0000313" key="9">
    <source>
        <dbReference type="Proteomes" id="UP000722125"/>
    </source>
</evidence>
<comment type="subcellular location">
    <subcellularLocation>
        <location evidence="1 4">Bacterial flagellum basal body</location>
    </subcellularLocation>
</comment>
<feature type="domain" description="Flagellar hook protein FlgE/F/G-like D1" evidence="7">
    <location>
        <begin position="95"/>
        <end position="161"/>
    </location>
</feature>